<feature type="domain" description="C2H2-type" evidence="12">
    <location>
        <begin position="601"/>
        <end position="629"/>
    </location>
</feature>
<evidence type="ECO:0000256" key="6">
    <source>
        <dbReference type="ARBA" id="ARBA00023015"/>
    </source>
</evidence>
<dbReference type="FunFam" id="3.30.160.60:FF:000325">
    <property type="entry name" value="ZFP90 zinc finger protein"/>
    <property type="match status" value="1"/>
</dbReference>
<feature type="compositionally biased region" description="Low complexity" evidence="11">
    <location>
        <begin position="113"/>
        <end position="125"/>
    </location>
</feature>
<comment type="caution">
    <text evidence="13">The sequence shown here is derived from an EMBL/GenBank/DDBJ whole genome shotgun (WGS) entry which is preliminary data.</text>
</comment>
<dbReference type="SUPFAM" id="SSF57667">
    <property type="entry name" value="beta-beta-alpha zinc fingers"/>
    <property type="match status" value="3"/>
</dbReference>
<reference evidence="13" key="2">
    <citation type="submission" date="2020-11" db="EMBL/GenBank/DDBJ databases">
        <authorList>
            <person name="McCartney M.A."/>
            <person name="Auch B."/>
            <person name="Kono T."/>
            <person name="Mallez S."/>
            <person name="Becker A."/>
            <person name="Gohl D.M."/>
            <person name="Silverstein K.A.T."/>
            <person name="Koren S."/>
            <person name="Bechman K.B."/>
            <person name="Herman A."/>
            <person name="Abrahante J.E."/>
            <person name="Garbe J."/>
        </authorList>
    </citation>
    <scope>NUCLEOTIDE SEQUENCE</scope>
    <source>
        <strain evidence="13">Duluth1</strain>
        <tissue evidence="13">Whole animal</tissue>
    </source>
</reference>
<keyword evidence="3" id="KW-0677">Repeat</keyword>
<dbReference type="Proteomes" id="UP000828390">
    <property type="component" value="Unassembled WGS sequence"/>
</dbReference>
<gene>
    <name evidence="13" type="ORF">DPMN_077805</name>
</gene>
<dbReference type="GO" id="GO:0005634">
    <property type="term" value="C:nucleus"/>
    <property type="evidence" value="ECO:0007669"/>
    <property type="project" value="UniProtKB-SubCell"/>
</dbReference>
<dbReference type="SMART" id="SM00355">
    <property type="entry name" value="ZnF_C2H2"/>
    <property type="match status" value="8"/>
</dbReference>
<organism evidence="13 14">
    <name type="scientific">Dreissena polymorpha</name>
    <name type="common">Zebra mussel</name>
    <name type="synonym">Mytilus polymorpha</name>
    <dbReference type="NCBI Taxonomy" id="45954"/>
    <lineage>
        <taxon>Eukaryota</taxon>
        <taxon>Metazoa</taxon>
        <taxon>Spiralia</taxon>
        <taxon>Lophotrochozoa</taxon>
        <taxon>Mollusca</taxon>
        <taxon>Bivalvia</taxon>
        <taxon>Autobranchia</taxon>
        <taxon>Heteroconchia</taxon>
        <taxon>Euheterodonta</taxon>
        <taxon>Imparidentia</taxon>
        <taxon>Neoheterodontei</taxon>
        <taxon>Myida</taxon>
        <taxon>Dreissenoidea</taxon>
        <taxon>Dreissenidae</taxon>
        <taxon>Dreissena</taxon>
    </lineage>
</organism>
<evidence type="ECO:0000256" key="4">
    <source>
        <dbReference type="ARBA" id="ARBA00022771"/>
    </source>
</evidence>
<keyword evidence="2" id="KW-0479">Metal-binding</keyword>
<evidence type="ECO:0000256" key="3">
    <source>
        <dbReference type="ARBA" id="ARBA00022737"/>
    </source>
</evidence>
<keyword evidence="9" id="KW-0539">Nucleus</keyword>
<dbReference type="PANTHER" id="PTHR24394:SF29">
    <property type="entry name" value="MYONEURIN"/>
    <property type="match status" value="1"/>
</dbReference>
<evidence type="ECO:0000256" key="10">
    <source>
        <dbReference type="PROSITE-ProRule" id="PRU00042"/>
    </source>
</evidence>
<keyword evidence="6" id="KW-0805">Transcription regulation</keyword>
<proteinExistence type="predicted"/>
<evidence type="ECO:0000259" key="12">
    <source>
        <dbReference type="PROSITE" id="PS50157"/>
    </source>
</evidence>
<keyword evidence="8" id="KW-0804">Transcription</keyword>
<feature type="domain" description="C2H2-type" evidence="12">
    <location>
        <begin position="657"/>
        <end position="684"/>
    </location>
</feature>
<comment type="subcellular location">
    <subcellularLocation>
        <location evidence="1">Nucleus</location>
    </subcellularLocation>
</comment>
<feature type="region of interest" description="Disordered" evidence="11">
    <location>
        <begin position="107"/>
        <end position="131"/>
    </location>
</feature>
<dbReference type="GO" id="GO:0003677">
    <property type="term" value="F:DNA binding"/>
    <property type="evidence" value="ECO:0007669"/>
    <property type="project" value="UniProtKB-KW"/>
</dbReference>
<evidence type="ECO:0000256" key="9">
    <source>
        <dbReference type="ARBA" id="ARBA00023242"/>
    </source>
</evidence>
<dbReference type="InterPro" id="IPR013087">
    <property type="entry name" value="Znf_C2H2_type"/>
</dbReference>
<evidence type="ECO:0000256" key="1">
    <source>
        <dbReference type="ARBA" id="ARBA00004123"/>
    </source>
</evidence>
<dbReference type="AlphaFoldDB" id="A0A9D3YRB6"/>
<evidence type="ECO:0000256" key="7">
    <source>
        <dbReference type="ARBA" id="ARBA00023125"/>
    </source>
</evidence>
<evidence type="ECO:0000256" key="2">
    <source>
        <dbReference type="ARBA" id="ARBA00022723"/>
    </source>
</evidence>
<dbReference type="PROSITE" id="PS00028">
    <property type="entry name" value="ZINC_FINGER_C2H2_1"/>
    <property type="match status" value="7"/>
</dbReference>
<feature type="region of interest" description="Disordered" evidence="11">
    <location>
        <begin position="466"/>
        <end position="490"/>
    </location>
</feature>
<dbReference type="FunFam" id="3.30.160.60:FF:000446">
    <property type="entry name" value="Zinc finger protein"/>
    <property type="match status" value="1"/>
</dbReference>
<dbReference type="PROSITE" id="PS50157">
    <property type="entry name" value="ZINC_FINGER_C2H2_2"/>
    <property type="match status" value="7"/>
</dbReference>
<keyword evidence="14" id="KW-1185">Reference proteome</keyword>
<name>A0A9D3YRB6_DREPO</name>
<feature type="domain" description="C2H2-type" evidence="12">
    <location>
        <begin position="573"/>
        <end position="600"/>
    </location>
</feature>
<keyword evidence="5" id="KW-0862">Zinc</keyword>
<keyword evidence="7" id="KW-0238">DNA-binding</keyword>
<dbReference type="Pfam" id="PF00096">
    <property type="entry name" value="zf-C2H2"/>
    <property type="match status" value="2"/>
</dbReference>
<feature type="domain" description="C2H2-type" evidence="12">
    <location>
        <begin position="685"/>
        <end position="713"/>
    </location>
</feature>
<protein>
    <recommendedName>
        <fullName evidence="12">C2H2-type domain-containing protein</fullName>
    </recommendedName>
</protein>
<feature type="domain" description="C2H2-type" evidence="12">
    <location>
        <begin position="219"/>
        <end position="242"/>
    </location>
</feature>
<dbReference type="InterPro" id="IPR036236">
    <property type="entry name" value="Znf_C2H2_sf"/>
</dbReference>
<evidence type="ECO:0000256" key="5">
    <source>
        <dbReference type="ARBA" id="ARBA00022833"/>
    </source>
</evidence>
<dbReference type="PANTHER" id="PTHR24394">
    <property type="entry name" value="ZINC FINGER PROTEIN"/>
    <property type="match status" value="1"/>
</dbReference>
<dbReference type="GO" id="GO:0000981">
    <property type="term" value="F:DNA-binding transcription factor activity, RNA polymerase II-specific"/>
    <property type="evidence" value="ECO:0007669"/>
    <property type="project" value="TreeGrafter"/>
</dbReference>
<evidence type="ECO:0000313" key="14">
    <source>
        <dbReference type="Proteomes" id="UP000828390"/>
    </source>
</evidence>
<reference evidence="13" key="1">
    <citation type="journal article" date="2019" name="bioRxiv">
        <title>The Genome of the Zebra Mussel, Dreissena polymorpha: A Resource for Invasive Species Research.</title>
        <authorList>
            <person name="McCartney M.A."/>
            <person name="Auch B."/>
            <person name="Kono T."/>
            <person name="Mallez S."/>
            <person name="Zhang Y."/>
            <person name="Obille A."/>
            <person name="Becker A."/>
            <person name="Abrahante J.E."/>
            <person name="Garbe J."/>
            <person name="Badalamenti J.P."/>
            <person name="Herman A."/>
            <person name="Mangelson H."/>
            <person name="Liachko I."/>
            <person name="Sullivan S."/>
            <person name="Sone E.D."/>
            <person name="Koren S."/>
            <person name="Silverstein K.A.T."/>
            <person name="Beckman K.B."/>
            <person name="Gohl D.M."/>
        </authorList>
    </citation>
    <scope>NUCLEOTIDE SEQUENCE</scope>
    <source>
        <strain evidence="13">Duluth1</strain>
        <tissue evidence="13">Whole animal</tissue>
    </source>
</reference>
<evidence type="ECO:0000256" key="8">
    <source>
        <dbReference type="ARBA" id="ARBA00023163"/>
    </source>
</evidence>
<dbReference type="OrthoDB" id="6162357at2759"/>
<keyword evidence="4 10" id="KW-0863">Zinc-finger</keyword>
<dbReference type="GO" id="GO:0008270">
    <property type="term" value="F:zinc ion binding"/>
    <property type="evidence" value="ECO:0007669"/>
    <property type="project" value="UniProtKB-KW"/>
</dbReference>
<dbReference type="Gene3D" id="3.30.160.60">
    <property type="entry name" value="Classic Zinc Finger"/>
    <property type="match status" value="3"/>
</dbReference>
<feature type="domain" description="C2H2-type" evidence="12">
    <location>
        <begin position="630"/>
        <end position="657"/>
    </location>
</feature>
<evidence type="ECO:0000313" key="13">
    <source>
        <dbReference type="EMBL" id="KAH3702778.1"/>
    </source>
</evidence>
<feature type="domain" description="C2H2-type" evidence="12">
    <location>
        <begin position="545"/>
        <end position="572"/>
    </location>
</feature>
<accession>A0A9D3YRB6</accession>
<sequence>MDEILQKLGQKVLPAVKEGTFAIRTNGDTVILTDCPSLVMSGSLGVATVMKSQRGVTKVQSSSSEGTNETGDRKTDIVFVKENNYESAIKEMGLPMDNYESFKSEQISEFSPQENAYQNNSANSSESERNSHGQNSALICCENDSPRKSQYECQNYTDKDDVIGQIVESKREPESECNDSKCNTKKTSTSTRKISHADKNTKTHCECEKGNQSVHKCFYTCGTCMKRFGTICKLHVHLASHSLGSSYRFDHVNLTGYPKFETFNSFAQTGPELLADYSFSVEFTAVECQTDLTMVDGRPDEVVEIMEVNEDKVSERLEQIHRKGKEVNGLENESGRKSEECSSFVKVLMFGKEGPENVKLKRKRKQPNLCTSINGCQPSEIKVELTRVNSDPMAAEASMVIDPTVNEDTGYKEMDNNVEEDIEIDAKKSEAKEYGLVTDSNPEGFCYLGGFDKKFVMHKPNLGNSCKNTGIKRKHRTKEQKESKENSRKRHLCKNKVKKTNAEIIMPVLSKEPIKRVFCKICNKNIWETKMARHQLQHQAPAVDVMCEKCGKTCTSRQQLNKHLLTHRDTKQYKCSFCPAQFSAKKDYTVHIANHKGDRPHVCNVCDKRFLTNKSLLQHQENIHMGLTKFQCEHCERRFFKHSGLQAHLATHFDASHPCNYCDRKFRDKTSLRRHERIHTGIKMYQCHICAHAFNQCTPFFIHMEKKHGMSRAIVKEQLKVLHEANRRLGIKQPTLILPRDVERLKEELDKGGTGEMEILRTEQFVQNVSQHHSGSGAAVKHVLRKRKEQVQRKHVVNKNAATEMIQYANTNCTSSPDEIVMEMEHSNSGTIFLVPESPNGLESISAVNSVYDLHIPEQSSVFSYSTSQTGIEEPNRIIQTKDKRIILKHFNQEIDNYATSSIQDSTAGTYTQSGYIESVSVPLVSQNALSTGTKNNGPTSISVPFYAKQYLNYTNLSNLSNEANLAASTIYQGEL</sequence>
<evidence type="ECO:0000256" key="11">
    <source>
        <dbReference type="SAM" id="MobiDB-lite"/>
    </source>
</evidence>
<dbReference type="EMBL" id="JAIWYP010000015">
    <property type="protein sequence ID" value="KAH3702778.1"/>
    <property type="molecule type" value="Genomic_DNA"/>
</dbReference>